<proteinExistence type="predicted"/>
<dbReference type="Gene3D" id="3.30.450.40">
    <property type="match status" value="1"/>
</dbReference>
<keyword evidence="3 5" id="KW-0808">Transferase</keyword>
<comment type="catalytic activity">
    <reaction evidence="1">
        <text>ATP + protein L-histidine = ADP + protein N-phospho-L-histidine.</text>
        <dbReference type="EC" id="2.7.13.3"/>
    </reaction>
</comment>
<gene>
    <name evidence="5" type="ORF">C7H19_18380</name>
</gene>
<comment type="caution">
    <text evidence="5">The sequence shown here is derived from an EMBL/GenBank/DDBJ whole genome shotgun (WGS) entry which is preliminary data.</text>
</comment>
<dbReference type="CDD" id="cd00082">
    <property type="entry name" value="HisKA"/>
    <property type="match status" value="1"/>
</dbReference>
<evidence type="ECO:0000313" key="5">
    <source>
        <dbReference type="EMBL" id="PSF34535.1"/>
    </source>
</evidence>
<evidence type="ECO:0000313" key="6">
    <source>
        <dbReference type="Proteomes" id="UP000239001"/>
    </source>
</evidence>
<dbReference type="SUPFAM" id="SSF55781">
    <property type="entry name" value="GAF domain-like"/>
    <property type="match status" value="1"/>
</dbReference>
<organism evidence="5 6">
    <name type="scientific">Aphanothece hegewaldii CCALA 016</name>
    <dbReference type="NCBI Taxonomy" id="2107694"/>
    <lineage>
        <taxon>Bacteria</taxon>
        <taxon>Bacillati</taxon>
        <taxon>Cyanobacteriota</taxon>
        <taxon>Cyanophyceae</taxon>
        <taxon>Oscillatoriophycideae</taxon>
        <taxon>Chroococcales</taxon>
        <taxon>Aphanothecaceae</taxon>
        <taxon>Aphanothece</taxon>
    </lineage>
</organism>
<dbReference type="SUPFAM" id="SSF47384">
    <property type="entry name" value="Homodimeric domain of signal transducing histidine kinase"/>
    <property type="match status" value="1"/>
</dbReference>
<name>A0A2T1LTT5_9CHRO</name>
<accession>A0A2T1LTT5</accession>
<keyword evidence="3 5" id="KW-0418">Kinase</keyword>
<reference evidence="5 6" key="1">
    <citation type="submission" date="2018-03" db="EMBL/GenBank/DDBJ databases">
        <title>The ancient ancestry and fast evolution of plastids.</title>
        <authorList>
            <person name="Moore K.R."/>
            <person name="Magnabosco C."/>
            <person name="Momper L."/>
            <person name="Gold D.A."/>
            <person name="Bosak T."/>
            <person name="Fournier G.P."/>
        </authorList>
    </citation>
    <scope>NUCLEOTIDE SEQUENCE [LARGE SCALE GENOMIC DNA]</scope>
    <source>
        <strain evidence="5 6">CCALA 016</strain>
    </source>
</reference>
<dbReference type="SUPFAM" id="SSF55874">
    <property type="entry name" value="ATPase domain of HSP90 chaperone/DNA topoisomerase II/histidine kinase"/>
    <property type="match status" value="1"/>
</dbReference>
<dbReference type="RefSeq" id="WP_106458380.1">
    <property type="nucleotide sequence ID" value="NZ_PXOH01000025.1"/>
</dbReference>
<dbReference type="PANTHER" id="PTHR43102">
    <property type="entry name" value="SLR1143 PROTEIN"/>
    <property type="match status" value="1"/>
</dbReference>
<sequence>MQGQKNNSGVEVNMPNPMSRLFCRLDGLTPDVREQQRVNKLKNFGLLETDTVPVFDEATQMAARFLGTPICILGMMVYDNLWLKSAVGLSQLGLMNQIASSRKIIRIEAFCTYVVDSEQVLLIDDTYSNVVFAGSLLTQHYNIRSYLGTPLVTSEGQCIGTLAVMDLIPRQFTIKDLEFLTLTARWCLREFERDYLAQTHSSLKNELLNLKAAKEENTYSSLPTEQSTAKPELNYSIGEIKLRLLRGLIQELRTPLTSVIGMSSILHSEVFGQLSSKQKDYLKIIHESGNQMTSLVDEIIKLGTIEENNSQLDLTPVNVEMICQQILNDLSEIAQQKRQDLRLSVEPGKGTWLLDKDKIKQALYYLIISVLESSESGGEVRVHISRRNNTLNIAIWVSHPWLGDGLPQITFHPSLVTNGLSLELETLTSVVTVDKFDSYSENQVISTSSIEANLNRFKEINPHHTQENPQALLGLLLGCYLAENHGGKIMVQGSPESGYRYVLMLPKIAVDEV</sequence>
<reference evidence="5 6" key="2">
    <citation type="submission" date="2018-03" db="EMBL/GenBank/DDBJ databases">
        <authorList>
            <person name="Keele B.F."/>
        </authorList>
    </citation>
    <scope>NUCLEOTIDE SEQUENCE [LARGE SCALE GENOMIC DNA]</scope>
    <source>
        <strain evidence="5 6">CCALA 016</strain>
    </source>
</reference>
<dbReference type="GO" id="GO:0000155">
    <property type="term" value="F:phosphorelay sensor kinase activity"/>
    <property type="evidence" value="ECO:0007669"/>
    <property type="project" value="InterPro"/>
</dbReference>
<dbReference type="PANTHER" id="PTHR43102:SF2">
    <property type="entry name" value="GAF DOMAIN-CONTAINING PROTEIN"/>
    <property type="match status" value="1"/>
</dbReference>
<dbReference type="AlphaFoldDB" id="A0A2T1LTT5"/>
<dbReference type="InterPro" id="IPR003661">
    <property type="entry name" value="HisK_dim/P_dom"/>
</dbReference>
<dbReference type="EC" id="2.7.13.3" evidence="2"/>
<keyword evidence="6" id="KW-1185">Reference proteome</keyword>
<dbReference type="InterPro" id="IPR005467">
    <property type="entry name" value="His_kinase_dom"/>
</dbReference>
<evidence type="ECO:0000259" key="4">
    <source>
        <dbReference type="PROSITE" id="PS50109"/>
    </source>
</evidence>
<dbReference type="Gene3D" id="3.30.565.10">
    <property type="entry name" value="Histidine kinase-like ATPase, C-terminal domain"/>
    <property type="match status" value="1"/>
</dbReference>
<evidence type="ECO:0000256" key="2">
    <source>
        <dbReference type="ARBA" id="ARBA00012438"/>
    </source>
</evidence>
<protein>
    <recommendedName>
        <fullName evidence="2">histidine kinase</fullName>
        <ecNumber evidence="2">2.7.13.3</ecNumber>
    </recommendedName>
</protein>
<dbReference type="EMBL" id="PXOH01000025">
    <property type="protein sequence ID" value="PSF34535.1"/>
    <property type="molecule type" value="Genomic_DNA"/>
</dbReference>
<dbReference type="InterPro" id="IPR029016">
    <property type="entry name" value="GAF-like_dom_sf"/>
</dbReference>
<dbReference type="SMART" id="SM00065">
    <property type="entry name" value="GAF"/>
    <property type="match status" value="1"/>
</dbReference>
<dbReference type="Gene3D" id="1.10.287.130">
    <property type="match status" value="1"/>
</dbReference>
<evidence type="ECO:0000256" key="3">
    <source>
        <dbReference type="ARBA" id="ARBA00022777"/>
    </source>
</evidence>
<evidence type="ECO:0000256" key="1">
    <source>
        <dbReference type="ARBA" id="ARBA00000085"/>
    </source>
</evidence>
<dbReference type="OrthoDB" id="475234at2"/>
<dbReference type="SMART" id="SM00388">
    <property type="entry name" value="HisKA"/>
    <property type="match status" value="1"/>
</dbReference>
<dbReference type="InterPro" id="IPR036890">
    <property type="entry name" value="HATPase_C_sf"/>
</dbReference>
<dbReference type="InterPro" id="IPR003018">
    <property type="entry name" value="GAF"/>
</dbReference>
<feature type="domain" description="Histidine kinase" evidence="4">
    <location>
        <begin position="247"/>
        <end position="509"/>
    </location>
</feature>
<dbReference type="InterPro" id="IPR036097">
    <property type="entry name" value="HisK_dim/P_sf"/>
</dbReference>
<dbReference type="Pfam" id="PF00512">
    <property type="entry name" value="HisKA"/>
    <property type="match status" value="1"/>
</dbReference>
<dbReference type="PROSITE" id="PS50109">
    <property type="entry name" value="HIS_KIN"/>
    <property type="match status" value="1"/>
</dbReference>
<dbReference type="Pfam" id="PF01590">
    <property type="entry name" value="GAF"/>
    <property type="match status" value="1"/>
</dbReference>
<dbReference type="Proteomes" id="UP000239001">
    <property type="component" value="Unassembled WGS sequence"/>
</dbReference>